<keyword evidence="3 6" id="KW-1133">Transmembrane helix</keyword>
<feature type="transmembrane region" description="Helical" evidence="6">
    <location>
        <begin position="63"/>
        <end position="89"/>
    </location>
</feature>
<feature type="transmembrane region" description="Helical" evidence="6">
    <location>
        <begin position="367"/>
        <end position="387"/>
    </location>
</feature>
<evidence type="ECO:0000256" key="4">
    <source>
        <dbReference type="ARBA" id="ARBA00023136"/>
    </source>
</evidence>
<evidence type="ECO:0000256" key="6">
    <source>
        <dbReference type="SAM" id="Phobius"/>
    </source>
</evidence>
<dbReference type="PANTHER" id="PTHR23501">
    <property type="entry name" value="MAJOR FACILITATOR SUPERFAMILY"/>
    <property type="match status" value="1"/>
</dbReference>
<evidence type="ECO:0000313" key="9">
    <source>
        <dbReference type="Proteomes" id="UP000758603"/>
    </source>
</evidence>
<evidence type="ECO:0000256" key="1">
    <source>
        <dbReference type="ARBA" id="ARBA00004141"/>
    </source>
</evidence>
<dbReference type="RefSeq" id="XP_045951526.1">
    <property type="nucleotide sequence ID" value="XM_046104273.1"/>
</dbReference>
<proteinExistence type="predicted"/>
<dbReference type="PANTHER" id="PTHR23501:SF198">
    <property type="entry name" value="AZOLE RESISTANCE PROTEIN 1-RELATED"/>
    <property type="match status" value="1"/>
</dbReference>
<dbReference type="PROSITE" id="PS50850">
    <property type="entry name" value="MFS"/>
    <property type="match status" value="1"/>
</dbReference>
<comment type="caution">
    <text evidence="8">The sequence shown here is derived from an EMBL/GenBank/DDBJ whole genome shotgun (WGS) entry which is preliminary data.</text>
</comment>
<feature type="region of interest" description="Disordered" evidence="5">
    <location>
        <begin position="1"/>
        <end position="57"/>
    </location>
</feature>
<feature type="transmembrane region" description="Helical" evidence="6">
    <location>
        <begin position="263"/>
        <end position="285"/>
    </location>
</feature>
<feature type="transmembrane region" description="Helical" evidence="6">
    <location>
        <begin position="394"/>
        <end position="416"/>
    </location>
</feature>
<evidence type="ECO:0000256" key="2">
    <source>
        <dbReference type="ARBA" id="ARBA00022692"/>
    </source>
</evidence>
<organism evidence="8 9">
    <name type="scientific">Truncatella angustata</name>
    <dbReference type="NCBI Taxonomy" id="152316"/>
    <lineage>
        <taxon>Eukaryota</taxon>
        <taxon>Fungi</taxon>
        <taxon>Dikarya</taxon>
        <taxon>Ascomycota</taxon>
        <taxon>Pezizomycotina</taxon>
        <taxon>Sordariomycetes</taxon>
        <taxon>Xylariomycetidae</taxon>
        <taxon>Amphisphaeriales</taxon>
        <taxon>Sporocadaceae</taxon>
        <taxon>Truncatella</taxon>
    </lineage>
</organism>
<protein>
    <submittedName>
        <fullName evidence="8">Major facilitator superfamily domain-containing protein</fullName>
    </submittedName>
</protein>
<dbReference type="Pfam" id="PF07690">
    <property type="entry name" value="MFS_1"/>
    <property type="match status" value="1"/>
</dbReference>
<dbReference type="Gene3D" id="1.20.1250.20">
    <property type="entry name" value="MFS general substrate transporter like domains"/>
    <property type="match status" value="2"/>
</dbReference>
<keyword evidence="9" id="KW-1185">Reference proteome</keyword>
<dbReference type="GO" id="GO:0022857">
    <property type="term" value="F:transmembrane transporter activity"/>
    <property type="evidence" value="ECO:0007669"/>
    <property type="project" value="InterPro"/>
</dbReference>
<feature type="transmembrane region" description="Helical" evidence="6">
    <location>
        <begin position="188"/>
        <end position="211"/>
    </location>
</feature>
<feature type="transmembrane region" description="Helical" evidence="6">
    <location>
        <begin position="223"/>
        <end position="242"/>
    </location>
</feature>
<dbReference type="EMBL" id="JAGPXC010000012">
    <property type="protein sequence ID" value="KAH6645012.1"/>
    <property type="molecule type" value="Genomic_DNA"/>
</dbReference>
<feature type="transmembrane region" description="Helical" evidence="6">
    <location>
        <begin position="291"/>
        <end position="311"/>
    </location>
</feature>
<accession>A0A9P8RFN9</accession>
<keyword evidence="4 6" id="KW-0472">Membrane</keyword>
<evidence type="ECO:0000256" key="3">
    <source>
        <dbReference type="ARBA" id="ARBA00022989"/>
    </source>
</evidence>
<feature type="transmembrane region" description="Helical" evidence="6">
    <location>
        <begin position="131"/>
        <end position="154"/>
    </location>
</feature>
<sequence length="562" mass="59978">MKMHDMADEPISEPLQEKAVDIGVAESKEVNNDSSGRPSSPSRSPDPHGRASPESAYQSGPRLWLTLSALSFVIILGGLDFSIVGVAVPAITEEFHTIADVGWYSVSYRLTACVCQFAWGQLYTIFSVRRVLAVAIIVFLIGSAVAAAATSSVMFVVGRAISGVGSAGVLGGTFTAIMVVAPLRIRPVLTSLLSALEAVAMVTGPIIGGVLTQHTTWRWCFYLNLPVGGAALVFLVLFLTDAPPPGAEQRTLNWKQILVKMDIVSNIFLTGSLTCLFMVLSWAGINYEWSSATIIGLLVTFAVGFFIFVFVEYRRGNEGTLPARIVKQRSVAAGAWFSCCLNGALGVLEYYIPIYFQVVLGWSPAKAGYMMLPVTVGFNIGLLIQGFGTTWLGYYNPFMIMSSVILPIGAGLVTTWTKSSSLAPFIVFSGMIGLGSGLGFEVPQIAVQTVLPEDDGALGLSVTLFAQNFGGALFISIAQQVFTAKLLDNLRDKLPDLTATAIQNLSFIDLPGSSLTSGSQDIIAGSFKQIWYVAVVLACLMAIGSVATQWRSVKGDPEADTP</sequence>
<name>A0A9P8RFN9_9PEZI</name>
<dbReference type="Proteomes" id="UP000758603">
    <property type="component" value="Unassembled WGS sequence"/>
</dbReference>
<comment type="subcellular location">
    <subcellularLocation>
        <location evidence="1">Membrane</location>
        <topology evidence="1">Multi-pass membrane protein</topology>
    </subcellularLocation>
</comment>
<feature type="compositionally biased region" description="Low complexity" evidence="5">
    <location>
        <begin position="33"/>
        <end position="43"/>
    </location>
</feature>
<feature type="transmembrane region" description="Helical" evidence="6">
    <location>
        <begin position="331"/>
        <end position="352"/>
    </location>
</feature>
<evidence type="ECO:0000256" key="5">
    <source>
        <dbReference type="SAM" id="MobiDB-lite"/>
    </source>
</evidence>
<dbReference type="SUPFAM" id="SSF103473">
    <property type="entry name" value="MFS general substrate transporter"/>
    <property type="match status" value="1"/>
</dbReference>
<feature type="transmembrane region" description="Helical" evidence="6">
    <location>
        <begin position="422"/>
        <end position="440"/>
    </location>
</feature>
<evidence type="ECO:0000259" key="7">
    <source>
        <dbReference type="PROSITE" id="PS50850"/>
    </source>
</evidence>
<feature type="domain" description="Major facilitator superfamily (MFS) profile" evidence="7">
    <location>
        <begin position="66"/>
        <end position="556"/>
    </location>
</feature>
<dbReference type="GO" id="GO:0005886">
    <property type="term" value="C:plasma membrane"/>
    <property type="evidence" value="ECO:0007669"/>
    <property type="project" value="TreeGrafter"/>
</dbReference>
<feature type="transmembrane region" description="Helical" evidence="6">
    <location>
        <begin position="160"/>
        <end position="181"/>
    </location>
</feature>
<gene>
    <name evidence="8" type="ORF">BKA67DRAFT_586734</name>
</gene>
<feature type="compositionally biased region" description="Basic and acidic residues" evidence="5">
    <location>
        <begin position="15"/>
        <end position="31"/>
    </location>
</feature>
<feature type="transmembrane region" description="Helical" evidence="6">
    <location>
        <begin position="530"/>
        <end position="550"/>
    </location>
</feature>
<evidence type="ECO:0000313" key="8">
    <source>
        <dbReference type="EMBL" id="KAH6645012.1"/>
    </source>
</evidence>
<reference evidence="8" key="1">
    <citation type="journal article" date="2021" name="Nat. Commun.">
        <title>Genetic determinants of endophytism in the Arabidopsis root mycobiome.</title>
        <authorList>
            <person name="Mesny F."/>
            <person name="Miyauchi S."/>
            <person name="Thiergart T."/>
            <person name="Pickel B."/>
            <person name="Atanasova L."/>
            <person name="Karlsson M."/>
            <person name="Huettel B."/>
            <person name="Barry K.W."/>
            <person name="Haridas S."/>
            <person name="Chen C."/>
            <person name="Bauer D."/>
            <person name="Andreopoulos W."/>
            <person name="Pangilinan J."/>
            <person name="LaButti K."/>
            <person name="Riley R."/>
            <person name="Lipzen A."/>
            <person name="Clum A."/>
            <person name="Drula E."/>
            <person name="Henrissat B."/>
            <person name="Kohler A."/>
            <person name="Grigoriev I.V."/>
            <person name="Martin F.M."/>
            <person name="Hacquard S."/>
        </authorList>
    </citation>
    <scope>NUCLEOTIDE SEQUENCE</scope>
    <source>
        <strain evidence="8">MPI-SDFR-AT-0073</strain>
    </source>
</reference>
<dbReference type="InterPro" id="IPR020846">
    <property type="entry name" value="MFS_dom"/>
</dbReference>
<dbReference type="InterPro" id="IPR036259">
    <property type="entry name" value="MFS_trans_sf"/>
</dbReference>
<keyword evidence="2 6" id="KW-0812">Transmembrane</keyword>
<dbReference type="InterPro" id="IPR011701">
    <property type="entry name" value="MFS"/>
</dbReference>
<dbReference type="AlphaFoldDB" id="A0A9P8RFN9"/>
<dbReference type="GeneID" id="70133164"/>
<dbReference type="OrthoDB" id="2985014at2759"/>
<feature type="transmembrane region" description="Helical" evidence="6">
    <location>
        <begin position="101"/>
        <end position="119"/>
    </location>
</feature>